<keyword evidence="5" id="KW-1185">Reference proteome</keyword>
<sequence>MEFHNLISQSPLDRPLTIAIAGAGGRGSQYARMNALLENPARIVAVADPAQGRLDYVRDEHGVPEDGLFHSWRELAGRPRLADAILICTQDNDHLEPTLAFARLGYDILLEKPMAITEAECEAIEAASREYGVSISVCHVLRYTPYTVRLMELLGDGAIGDIVSVEHLEPIGFDHFAHSYVRGSWRTTKEAAPMLMAKSCHDIDWLSYVIGRPVERVQSFGSLRHFTAANKPAGAADRCVGCAVAADCPYDATRIYEIGNLPFALSAMLGGRQPTPELVSEALLTSQYGRCVYECDNDVADHQVVNLEYEGGVTASFTVTAFTLIAGRKTSIFGTHGMIVGDSDTISVTDFGTKETVVHPTAPVDHTASGGHGGGDYGLMKSFVEALSTGKRELILTDVAESLATHKVVFAAERSRETGTVVTV</sequence>
<protein>
    <submittedName>
        <fullName evidence="4">Oxidoreductase</fullName>
    </submittedName>
</protein>
<dbReference type="Pfam" id="PF02894">
    <property type="entry name" value="GFO_IDH_MocA_C"/>
    <property type="match status" value="1"/>
</dbReference>
<evidence type="ECO:0000259" key="2">
    <source>
        <dbReference type="Pfam" id="PF01408"/>
    </source>
</evidence>
<dbReference type="AlphaFoldDB" id="A0A9W6SPK4"/>
<comment type="similarity">
    <text evidence="1">Belongs to the Gfo/Idh/MocA family.</text>
</comment>
<name>A0A9W6SPK4_9ACTN</name>
<dbReference type="InterPro" id="IPR000683">
    <property type="entry name" value="Gfo/Idh/MocA-like_OxRdtase_N"/>
</dbReference>
<dbReference type="InterPro" id="IPR051450">
    <property type="entry name" value="Gfo/Idh/MocA_Oxidoreductases"/>
</dbReference>
<dbReference type="EMBL" id="BSTX01000003">
    <property type="protein sequence ID" value="GLZ79783.1"/>
    <property type="molecule type" value="Genomic_DNA"/>
</dbReference>
<feature type="domain" description="Gfo/Idh/MocA-like oxidoreductase C-terminal" evidence="3">
    <location>
        <begin position="152"/>
        <end position="424"/>
    </location>
</feature>
<dbReference type="Proteomes" id="UP001165079">
    <property type="component" value="Unassembled WGS sequence"/>
</dbReference>
<dbReference type="InterPro" id="IPR036291">
    <property type="entry name" value="NAD(P)-bd_dom_sf"/>
</dbReference>
<evidence type="ECO:0000313" key="4">
    <source>
        <dbReference type="EMBL" id="GLZ79783.1"/>
    </source>
</evidence>
<dbReference type="InterPro" id="IPR004104">
    <property type="entry name" value="Gfo/Idh/MocA-like_OxRdtase_C"/>
</dbReference>
<feature type="domain" description="Gfo/Idh/MocA-like oxidoreductase N-terminal" evidence="2">
    <location>
        <begin position="17"/>
        <end position="138"/>
    </location>
</feature>
<dbReference type="RefSeq" id="WP_285664927.1">
    <property type="nucleotide sequence ID" value="NZ_BSTX01000003.1"/>
</dbReference>
<evidence type="ECO:0000313" key="5">
    <source>
        <dbReference type="Proteomes" id="UP001165079"/>
    </source>
</evidence>
<dbReference type="PANTHER" id="PTHR43377:SF2">
    <property type="entry name" value="BINDING ROSSMANN FOLD OXIDOREDUCTASE, PUTATIVE (AFU_ORTHOLOGUE AFUA_4G00560)-RELATED"/>
    <property type="match status" value="1"/>
</dbReference>
<dbReference type="Pfam" id="PF01408">
    <property type="entry name" value="GFO_IDH_MocA"/>
    <property type="match status" value="1"/>
</dbReference>
<dbReference type="Gene3D" id="3.40.50.720">
    <property type="entry name" value="NAD(P)-binding Rossmann-like Domain"/>
    <property type="match status" value="1"/>
</dbReference>
<gene>
    <name evidence="4" type="ORF">Afil01_45900</name>
</gene>
<dbReference type="SUPFAM" id="SSF51735">
    <property type="entry name" value="NAD(P)-binding Rossmann-fold domains"/>
    <property type="match status" value="1"/>
</dbReference>
<reference evidence="4" key="1">
    <citation type="submission" date="2023-03" db="EMBL/GenBank/DDBJ databases">
        <title>Actinorhabdospora filicis NBRC 111898.</title>
        <authorList>
            <person name="Ichikawa N."/>
            <person name="Sato H."/>
            <person name="Tonouchi N."/>
        </authorList>
    </citation>
    <scope>NUCLEOTIDE SEQUENCE</scope>
    <source>
        <strain evidence="4">NBRC 111898</strain>
    </source>
</reference>
<dbReference type="Gene3D" id="3.30.360.10">
    <property type="entry name" value="Dihydrodipicolinate Reductase, domain 2"/>
    <property type="match status" value="1"/>
</dbReference>
<evidence type="ECO:0000256" key="1">
    <source>
        <dbReference type="ARBA" id="ARBA00010928"/>
    </source>
</evidence>
<organism evidence="4 5">
    <name type="scientific">Actinorhabdospora filicis</name>
    <dbReference type="NCBI Taxonomy" id="1785913"/>
    <lineage>
        <taxon>Bacteria</taxon>
        <taxon>Bacillati</taxon>
        <taxon>Actinomycetota</taxon>
        <taxon>Actinomycetes</taxon>
        <taxon>Micromonosporales</taxon>
        <taxon>Micromonosporaceae</taxon>
        <taxon>Actinorhabdospora</taxon>
    </lineage>
</organism>
<comment type="caution">
    <text evidence="4">The sequence shown here is derived from an EMBL/GenBank/DDBJ whole genome shotgun (WGS) entry which is preliminary data.</text>
</comment>
<dbReference type="SUPFAM" id="SSF55347">
    <property type="entry name" value="Glyceraldehyde-3-phosphate dehydrogenase-like, C-terminal domain"/>
    <property type="match status" value="1"/>
</dbReference>
<proteinExistence type="inferred from homology"/>
<dbReference type="GO" id="GO:0000166">
    <property type="term" value="F:nucleotide binding"/>
    <property type="evidence" value="ECO:0007669"/>
    <property type="project" value="InterPro"/>
</dbReference>
<evidence type="ECO:0000259" key="3">
    <source>
        <dbReference type="Pfam" id="PF02894"/>
    </source>
</evidence>
<accession>A0A9W6SPK4</accession>
<dbReference type="PANTHER" id="PTHR43377">
    <property type="entry name" value="BILIVERDIN REDUCTASE A"/>
    <property type="match status" value="1"/>
</dbReference>